<feature type="domain" description="BED-type" evidence="5">
    <location>
        <begin position="6"/>
        <end position="45"/>
    </location>
</feature>
<dbReference type="Proteomes" id="UP000075809">
    <property type="component" value="Unassembled WGS sequence"/>
</dbReference>
<keyword evidence="7" id="KW-1185">Reference proteome</keyword>
<evidence type="ECO:0000259" key="5">
    <source>
        <dbReference type="Pfam" id="PF02892"/>
    </source>
</evidence>
<keyword evidence="1" id="KW-0479">Metal-binding</keyword>
<reference evidence="6 7" key="1">
    <citation type="submission" date="2015-09" db="EMBL/GenBank/DDBJ databases">
        <title>Trachymyrmex zeteki WGS genome.</title>
        <authorList>
            <person name="Nygaard S."/>
            <person name="Hu H."/>
            <person name="Boomsma J."/>
            <person name="Zhang G."/>
        </authorList>
    </citation>
    <scope>NUCLEOTIDE SEQUENCE [LARGE SCALE GENOMIC DNA]</scope>
    <source>
        <strain evidence="6">Tzet28-1</strain>
        <tissue evidence="6">Whole body</tissue>
    </source>
</reference>
<dbReference type="InterPro" id="IPR003656">
    <property type="entry name" value="Znf_BED"/>
</dbReference>
<feature type="region of interest" description="Disordered" evidence="4">
    <location>
        <begin position="61"/>
        <end position="96"/>
    </location>
</feature>
<evidence type="ECO:0000256" key="1">
    <source>
        <dbReference type="ARBA" id="ARBA00022723"/>
    </source>
</evidence>
<dbReference type="EMBL" id="KQ983049">
    <property type="protein sequence ID" value="KYQ47835.1"/>
    <property type="molecule type" value="Genomic_DNA"/>
</dbReference>
<evidence type="ECO:0000313" key="7">
    <source>
        <dbReference type="Proteomes" id="UP000075809"/>
    </source>
</evidence>
<evidence type="ECO:0000313" key="6">
    <source>
        <dbReference type="EMBL" id="KYQ47835.1"/>
    </source>
</evidence>
<dbReference type="InterPro" id="IPR036236">
    <property type="entry name" value="Znf_C2H2_sf"/>
</dbReference>
<dbReference type="Pfam" id="PF02892">
    <property type="entry name" value="zf-BED"/>
    <property type="match status" value="1"/>
</dbReference>
<feature type="compositionally biased region" description="Low complexity" evidence="4">
    <location>
        <begin position="70"/>
        <end position="95"/>
    </location>
</feature>
<dbReference type="GO" id="GO:0003677">
    <property type="term" value="F:DNA binding"/>
    <property type="evidence" value="ECO:0007669"/>
    <property type="project" value="InterPro"/>
</dbReference>
<keyword evidence="2" id="KW-0863">Zinc-finger</keyword>
<name>A0A151WJG5_9HYME</name>
<gene>
    <name evidence="6" type="ORF">ALC60_13101</name>
</gene>
<keyword evidence="3" id="KW-0862">Zinc</keyword>
<protein>
    <recommendedName>
        <fullName evidence="5">BED-type domain-containing protein</fullName>
    </recommendedName>
</protein>
<evidence type="ECO:0000256" key="4">
    <source>
        <dbReference type="SAM" id="MobiDB-lite"/>
    </source>
</evidence>
<evidence type="ECO:0000256" key="2">
    <source>
        <dbReference type="ARBA" id="ARBA00022771"/>
    </source>
</evidence>
<organism evidence="6 7">
    <name type="scientific">Mycetomoellerius zeteki</name>
    <dbReference type="NCBI Taxonomy" id="64791"/>
    <lineage>
        <taxon>Eukaryota</taxon>
        <taxon>Metazoa</taxon>
        <taxon>Ecdysozoa</taxon>
        <taxon>Arthropoda</taxon>
        <taxon>Hexapoda</taxon>
        <taxon>Insecta</taxon>
        <taxon>Pterygota</taxon>
        <taxon>Neoptera</taxon>
        <taxon>Endopterygota</taxon>
        <taxon>Hymenoptera</taxon>
        <taxon>Apocrita</taxon>
        <taxon>Aculeata</taxon>
        <taxon>Formicoidea</taxon>
        <taxon>Formicidae</taxon>
        <taxon>Myrmicinae</taxon>
        <taxon>Mycetomoellerius</taxon>
    </lineage>
</organism>
<dbReference type="GO" id="GO:0008270">
    <property type="term" value="F:zinc ion binding"/>
    <property type="evidence" value="ECO:0007669"/>
    <property type="project" value="UniProtKB-KW"/>
</dbReference>
<evidence type="ECO:0000256" key="3">
    <source>
        <dbReference type="ARBA" id="ARBA00022833"/>
    </source>
</evidence>
<dbReference type="SUPFAM" id="SSF57667">
    <property type="entry name" value="beta-beta-alpha zinc fingers"/>
    <property type="match status" value="1"/>
</dbReference>
<accession>A0A151WJG5</accession>
<dbReference type="AlphaFoldDB" id="A0A151WJG5"/>
<sequence>MSVKRSPLWQYFVKNTTTGTCKIFLKDVLRSGNTTNLRKHLQRNHLDIYLKFLKSLSSSQTQQESEEELSISSETENDSVPSTSTSSHSQSSSVSLKRVKKYRTFIYIYF</sequence>
<dbReference type="SMART" id="SM00614">
    <property type="entry name" value="ZnF_BED"/>
    <property type="match status" value="1"/>
</dbReference>
<proteinExistence type="predicted"/>